<feature type="compositionally biased region" description="Basic and acidic residues" evidence="1">
    <location>
        <begin position="1"/>
        <end position="11"/>
    </location>
</feature>
<reference evidence="2 3" key="1">
    <citation type="submission" date="2016-06" db="EMBL/GenBank/DDBJ databases">
        <authorList>
            <person name="Kjaerup R.B."/>
            <person name="Dalgaard T.S."/>
            <person name="Juul-Madsen H.R."/>
        </authorList>
    </citation>
    <scope>NUCLEOTIDE SEQUENCE [LARGE SCALE GENOMIC DNA]</scope>
    <source>
        <strain evidence="2 3">DSM 43363</strain>
    </source>
</reference>
<accession>A0A1C6VGY3</accession>
<sequence>MTDRDRDRPLEESPEVAAAVEDDIGIPQLMTGGGADRDTPSFAGPGDRPGGDARGDELIGEPYASGAAPQHIRTGAEQPWEPEDLVAARGRTPRRRTSNGPAGTWPSWVARRSRRRCPDRRTRGAPDPTVGRSGRGPGEPAAGAPHLLPAAGGRRGQESGGYAFCMSCVNCAANQAPEIGASGRAPLMLLPLRALPV</sequence>
<dbReference type="EMBL" id="FMIC01000002">
    <property type="protein sequence ID" value="SCL65555.1"/>
    <property type="molecule type" value="Genomic_DNA"/>
</dbReference>
<dbReference type="STRING" id="47871.GA0070608_3134"/>
<name>A0A1C6VGY3_9ACTN</name>
<feature type="compositionally biased region" description="Low complexity" evidence="1">
    <location>
        <begin position="138"/>
        <end position="152"/>
    </location>
</feature>
<evidence type="ECO:0000256" key="1">
    <source>
        <dbReference type="SAM" id="MobiDB-lite"/>
    </source>
</evidence>
<organism evidence="2 3">
    <name type="scientific">Micromonospora peucetia</name>
    <dbReference type="NCBI Taxonomy" id="47871"/>
    <lineage>
        <taxon>Bacteria</taxon>
        <taxon>Bacillati</taxon>
        <taxon>Actinomycetota</taxon>
        <taxon>Actinomycetes</taxon>
        <taxon>Micromonosporales</taxon>
        <taxon>Micromonosporaceae</taxon>
        <taxon>Micromonospora</taxon>
    </lineage>
</organism>
<gene>
    <name evidence="2" type="ORF">GA0070608_3134</name>
</gene>
<dbReference type="Proteomes" id="UP000199343">
    <property type="component" value="Unassembled WGS sequence"/>
</dbReference>
<protein>
    <submittedName>
        <fullName evidence="2">Uncharacterized protein</fullName>
    </submittedName>
</protein>
<evidence type="ECO:0000313" key="2">
    <source>
        <dbReference type="EMBL" id="SCL65555.1"/>
    </source>
</evidence>
<evidence type="ECO:0000313" key="3">
    <source>
        <dbReference type="Proteomes" id="UP000199343"/>
    </source>
</evidence>
<feature type="region of interest" description="Disordered" evidence="1">
    <location>
        <begin position="1"/>
        <end position="157"/>
    </location>
</feature>
<dbReference type="AlphaFoldDB" id="A0A1C6VGY3"/>
<proteinExistence type="predicted"/>